<proteinExistence type="inferred from homology"/>
<dbReference type="GO" id="GO:0000407">
    <property type="term" value="C:phagophore assembly site"/>
    <property type="evidence" value="ECO:0007669"/>
    <property type="project" value="TreeGrafter"/>
</dbReference>
<comment type="caution">
    <text evidence="5">The sequence shown here is derived from an EMBL/GenBank/DDBJ whole genome shotgun (WGS) entry which is preliminary data.</text>
</comment>
<sequence>MKGAKVLAPQNCQGTTTNYSHLSMMINRQRDSIPVFRHEFVMTKNFPREIVRTVLHAILFHRVFGSVQPKEVEVLGVTFPQVVESEIESLVNERTDQVVTALEHQTPTVLLSIRFLETRLSKPATRDDDKSWFKSSTATSSSNNTNQDGENDNDDGGGGGGGDSLAWEKWEISFKMHSTPHSYSSSSSSHRYPSLLLNPIGYLSSKSDKSSEHPESLKSIQSQLDQFLRRLIDFVLHERDHVPAITRSDLLPFPVDITIIPRMQR</sequence>
<evidence type="ECO:0000256" key="4">
    <source>
        <dbReference type="SAM" id="MobiDB-lite"/>
    </source>
</evidence>
<dbReference type="AlphaFoldDB" id="A0A2N5SMX3"/>
<dbReference type="Pfam" id="PF07855">
    <property type="entry name" value="ATG101"/>
    <property type="match status" value="1"/>
</dbReference>
<evidence type="ECO:0000313" key="5">
    <source>
        <dbReference type="EMBL" id="PLW14571.1"/>
    </source>
</evidence>
<evidence type="ECO:0000313" key="6">
    <source>
        <dbReference type="Proteomes" id="UP000235388"/>
    </source>
</evidence>
<dbReference type="OrthoDB" id="10259639at2759"/>
<gene>
    <name evidence="5" type="ORF">PCANC_15741</name>
</gene>
<keyword evidence="6" id="KW-1185">Reference proteome</keyword>
<dbReference type="STRING" id="200324.A0A2N5SMX3"/>
<dbReference type="PANTHER" id="PTHR13292:SF0">
    <property type="entry name" value="AUTOPHAGY-RELATED PROTEIN 101"/>
    <property type="match status" value="1"/>
</dbReference>
<dbReference type="Proteomes" id="UP000235388">
    <property type="component" value="Unassembled WGS sequence"/>
</dbReference>
<feature type="region of interest" description="Disordered" evidence="4">
    <location>
        <begin position="125"/>
        <end position="162"/>
    </location>
</feature>
<reference evidence="5 6" key="1">
    <citation type="submission" date="2017-11" db="EMBL/GenBank/DDBJ databases">
        <title>De novo assembly and phasing of dikaryotic genomes from two isolates of Puccinia coronata f. sp. avenae, the causal agent of oat crown rust.</title>
        <authorList>
            <person name="Miller M.E."/>
            <person name="Zhang Y."/>
            <person name="Omidvar V."/>
            <person name="Sperschneider J."/>
            <person name="Schwessinger B."/>
            <person name="Raley C."/>
            <person name="Palmer J.M."/>
            <person name="Garnica D."/>
            <person name="Upadhyaya N."/>
            <person name="Rathjen J."/>
            <person name="Taylor J.M."/>
            <person name="Park R.F."/>
            <person name="Dodds P.N."/>
            <person name="Hirsch C.D."/>
            <person name="Kianian S.F."/>
            <person name="Figueroa M."/>
        </authorList>
    </citation>
    <scope>NUCLEOTIDE SEQUENCE [LARGE SCALE GENOMIC DNA]</scope>
    <source>
        <strain evidence="5">12NC29</strain>
    </source>
</reference>
<keyword evidence="3" id="KW-0072">Autophagy</keyword>
<dbReference type="EMBL" id="PGCJ01000918">
    <property type="protein sequence ID" value="PLW14571.1"/>
    <property type="molecule type" value="Genomic_DNA"/>
</dbReference>
<dbReference type="GO" id="GO:0019901">
    <property type="term" value="F:protein kinase binding"/>
    <property type="evidence" value="ECO:0007669"/>
    <property type="project" value="TreeGrafter"/>
</dbReference>
<dbReference type="GO" id="GO:0000045">
    <property type="term" value="P:autophagosome assembly"/>
    <property type="evidence" value="ECO:0007669"/>
    <property type="project" value="TreeGrafter"/>
</dbReference>
<name>A0A2N5SMX3_9BASI</name>
<evidence type="ECO:0000256" key="3">
    <source>
        <dbReference type="ARBA" id="ARBA00023006"/>
    </source>
</evidence>
<organism evidence="5 6">
    <name type="scientific">Puccinia coronata f. sp. avenae</name>
    <dbReference type="NCBI Taxonomy" id="200324"/>
    <lineage>
        <taxon>Eukaryota</taxon>
        <taxon>Fungi</taxon>
        <taxon>Dikarya</taxon>
        <taxon>Basidiomycota</taxon>
        <taxon>Pucciniomycotina</taxon>
        <taxon>Pucciniomycetes</taxon>
        <taxon>Pucciniales</taxon>
        <taxon>Pucciniaceae</taxon>
        <taxon>Puccinia</taxon>
    </lineage>
</organism>
<dbReference type="InterPro" id="IPR012445">
    <property type="entry name" value="ATG101"/>
</dbReference>
<dbReference type="PANTHER" id="PTHR13292">
    <property type="entry name" value="AUTOPHAGY-RELATED PROTEIN 101"/>
    <property type="match status" value="1"/>
</dbReference>
<feature type="compositionally biased region" description="Low complexity" evidence="4">
    <location>
        <begin position="135"/>
        <end position="148"/>
    </location>
</feature>
<evidence type="ECO:0000256" key="2">
    <source>
        <dbReference type="ARBA" id="ARBA00018874"/>
    </source>
</evidence>
<accession>A0A2N5SMX3</accession>
<dbReference type="GO" id="GO:1990316">
    <property type="term" value="C:Atg1/ULK1 kinase complex"/>
    <property type="evidence" value="ECO:0007669"/>
    <property type="project" value="TreeGrafter"/>
</dbReference>
<comment type="similarity">
    <text evidence="1">Belongs to the ATG101 family.</text>
</comment>
<evidence type="ECO:0000256" key="1">
    <source>
        <dbReference type="ARBA" id="ARBA00007130"/>
    </source>
</evidence>
<protein>
    <recommendedName>
        <fullName evidence="2">Autophagy-related protein 101</fullName>
    </recommendedName>
</protein>